<keyword evidence="2" id="KW-1185">Reference proteome</keyword>
<dbReference type="Proteomes" id="UP001157069">
    <property type="component" value="Unassembled WGS sequence"/>
</dbReference>
<evidence type="ECO:0000313" key="2">
    <source>
        <dbReference type="Proteomes" id="UP001157069"/>
    </source>
</evidence>
<gene>
    <name evidence="1" type="ORF">GCM10025869_14830</name>
</gene>
<protein>
    <recommendedName>
        <fullName evidence="3">DUF2804 domain-containing protein</fullName>
    </recommendedName>
</protein>
<dbReference type="PANTHER" id="PTHR35868">
    <property type="entry name" value="DUF2804 DOMAIN-CONTAINING PROTEIN-RELATED"/>
    <property type="match status" value="1"/>
</dbReference>
<dbReference type="RefSeq" id="WP_284299017.1">
    <property type="nucleotide sequence ID" value="NZ_BSVA01000001.1"/>
</dbReference>
<dbReference type="EMBL" id="BSVA01000001">
    <property type="protein sequence ID" value="GMA90954.1"/>
    <property type="molecule type" value="Genomic_DNA"/>
</dbReference>
<sequence length="216" mass="25129">MRLTENEEGVSLYGDGERLQIDLQVLIPEDHDSMGVVVPWSSRRFQYTKKDNCLRVRGTFTVDGVAHTITPDDPTYAVHDRGRGKWPYFTLWNWAAGCGVVDGHEIGLQFGGKWTDGTPSTENWIRIDGRLTKISEHLDWQYDPKNWMAPWHIRGRDIEVTLEPYKHDHHLFNRVIVLNRGDQVFGIWRGRVRDADGNWHSVDGLEGHTEEVQRRW</sequence>
<reference evidence="2" key="1">
    <citation type="journal article" date="2019" name="Int. J. Syst. Evol. Microbiol.">
        <title>The Global Catalogue of Microorganisms (GCM) 10K type strain sequencing project: providing services to taxonomists for standard genome sequencing and annotation.</title>
        <authorList>
            <consortium name="The Broad Institute Genomics Platform"/>
            <consortium name="The Broad Institute Genome Sequencing Center for Infectious Disease"/>
            <person name="Wu L."/>
            <person name="Ma J."/>
        </authorList>
    </citation>
    <scope>NUCLEOTIDE SEQUENCE [LARGE SCALE GENOMIC DNA]</scope>
    <source>
        <strain evidence="2">NBRC 108755</strain>
    </source>
</reference>
<comment type="caution">
    <text evidence="1">The sequence shown here is derived from an EMBL/GenBank/DDBJ whole genome shotgun (WGS) entry which is preliminary data.</text>
</comment>
<accession>A0ABQ6JUK3</accession>
<evidence type="ECO:0000313" key="1">
    <source>
        <dbReference type="EMBL" id="GMA90954.1"/>
    </source>
</evidence>
<organism evidence="1 2">
    <name type="scientific">Homoserinibacter gongjuensis</name>
    <dbReference type="NCBI Taxonomy" id="1162968"/>
    <lineage>
        <taxon>Bacteria</taxon>
        <taxon>Bacillati</taxon>
        <taxon>Actinomycetota</taxon>
        <taxon>Actinomycetes</taxon>
        <taxon>Micrococcales</taxon>
        <taxon>Microbacteriaceae</taxon>
        <taxon>Homoserinibacter</taxon>
    </lineage>
</organism>
<name>A0ABQ6JUK3_9MICO</name>
<evidence type="ECO:0008006" key="3">
    <source>
        <dbReference type="Google" id="ProtNLM"/>
    </source>
</evidence>
<proteinExistence type="predicted"/>
<dbReference type="PANTHER" id="PTHR35868:SF3">
    <property type="entry name" value="DUF2804 DOMAIN-CONTAINING PROTEIN"/>
    <property type="match status" value="1"/>
</dbReference>
<dbReference type="InterPro" id="IPR021243">
    <property type="entry name" value="DUF2804"/>
</dbReference>
<dbReference type="Pfam" id="PF10974">
    <property type="entry name" value="DUF2804"/>
    <property type="match status" value="1"/>
</dbReference>